<dbReference type="AlphaFoldDB" id="A0A2T1NNK2"/>
<dbReference type="Pfam" id="PF03432">
    <property type="entry name" value="Relaxase"/>
    <property type="match status" value="1"/>
</dbReference>
<accession>A0A2T1NNK2</accession>
<dbReference type="EMBL" id="PXOT01000010">
    <property type="protein sequence ID" value="PSG94479.1"/>
    <property type="molecule type" value="Genomic_DNA"/>
</dbReference>
<evidence type="ECO:0000259" key="1">
    <source>
        <dbReference type="Pfam" id="PF03432"/>
    </source>
</evidence>
<dbReference type="InterPro" id="IPR005094">
    <property type="entry name" value="Endonuclease_MobA/VirD2"/>
</dbReference>
<organism evidence="2 3">
    <name type="scientific">Mesoflavibacter zeaxanthinifaciens subsp. sabulilitoris</name>
    <dbReference type="NCBI Taxonomy" id="1520893"/>
    <lineage>
        <taxon>Bacteria</taxon>
        <taxon>Pseudomonadati</taxon>
        <taxon>Bacteroidota</taxon>
        <taxon>Flavobacteriia</taxon>
        <taxon>Flavobacteriales</taxon>
        <taxon>Flavobacteriaceae</taxon>
        <taxon>Mesoflavibacter</taxon>
    </lineage>
</organism>
<dbReference type="Proteomes" id="UP000238430">
    <property type="component" value="Unassembled WGS sequence"/>
</dbReference>
<sequence length="758" mass="88831">MIANLSYGSYFKGAIDYILDEKKKPKILGYGNIVNTELSLPIYKMSMDHLSNRREASDKIMHLSLSLSPEDKLTDAKFYELSKEFMHEFGYGDQPFIVVQHNDRQHNHVHILSTRIKHEGDLIQTFQDRIRTKNISRSLEIKYGLQQLSRSNHKNELKEYLDPEFLLSNIDLSSTEQTKYYLDDITNKLLKSYNIRSLNEFKSLLKEYHIKVIEHYTNDDKNVIKGISFGIISQDEKVSQKIIPGSKIHKKLSYPELNKLFERNNSNKLLKSYKFRLKRKITERLECFDTINKNDLKAILKLFDNIDIEYQKSKEGNVIGYKIKDYTKYNFNASEVDRNLTISKNVKISDSNTKVKDQNTLLSSLLDKELQTAFNKFSIQKENWNIYQYKLLEGLRFDTLKPYLESSEAYLSLLNLNLIKPSDLNQQLNFAFDKLIEKRSTLKNIETKQLLNKSILIKKILNQENLEPYKLIQSLGLVYNNFSLSDRNHNEINMPFKLGKVTPPKELNNFLSSGFIANNTKMLNYLFGIEKEVKFNSSAFYLPMIFPSIYENLSPEITQKFEDKVIPIFLKDVVKKTAIYQKNPEHFIEHLNAKKVFIIKDKSKFYYRTPLNNSKYEVEVSTANYLKQLSNDSKIFEDQTQKLYTLNTPQDKRNHLNQLWVTQLIENGIYDKAAYLMDKETINPLIHQEVYDYHLKNGLQKQLNDEKLKSINNIDKKEYSKSSRKIKGIYNGTGGNYEAYNGFKDELTDYSKGKIIDI</sequence>
<proteinExistence type="predicted"/>
<protein>
    <recommendedName>
        <fullName evidence="1">MobA/VirD2-like nuclease domain-containing protein</fullName>
    </recommendedName>
</protein>
<evidence type="ECO:0000313" key="2">
    <source>
        <dbReference type="EMBL" id="PSG94479.1"/>
    </source>
</evidence>
<dbReference type="RefSeq" id="WP_106676229.1">
    <property type="nucleotide sequence ID" value="NZ_JACHWV010000010.1"/>
</dbReference>
<evidence type="ECO:0000313" key="3">
    <source>
        <dbReference type="Proteomes" id="UP000238430"/>
    </source>
</evidence>
<dbReference type="OrthoDB" id="915634at2"/>
<feature type="domain" description="MobA/VirD2-like nuclease" evidence="1">
    <location>
        <begin position="17"/>
        <end position="145"/>
    </location>
</feature>
<name>A0A2T1NNK2_9FLAO</name>
<gene>
    <name evidence="2" type="ORF">C7H61_00670</name>
</gene>
<reference evidence="2 3" key="1">
    <citation type="submission" date="2018-03" db="EMBL/GenBank/DDBJ databases">
        <title>Mesoflavibacter sp. HG37 and Mesoflavibacter sp. HG96 sp.nov., two marine bacteria isolated from seawater of Western Pacific Ocean.</title>
        <authorList>
            <person name="Cheng H."/>
            <person name="Wu Y.-H."/>
            <person name="Guo L.-L."/>
            <person name="Xu X.-W."/>
        </authorList>
    </citation>
    <scope>NUCLEOTIDE SEQUENCE [LARGE SCALE GENOMIC DNA]</scope>
    <source>
        <strain evidence="2 3">KCTC 42117</strain>
    </source>
</reference>
<comment type="caution">
    <text evidence="2">The sequence shown here is derived from an EMBL/GenBank/DDBJ whole genome shotgun (WGS) entry which is preliminary data.</text>
</comment>
<keyword evidence="3" id="KW-1185">Reference proteome</keyword>